<protein>
    <submittedName>
        <fullName evidence="2">Uncharacterized protein</fullName>
    </submittedName>
</protein>
<dbReference type="PANTHER" id="PTHR22545:SF0">
    <property type="entry name" value="CENTROSOMAL PROTEIN OF 95 KDA"/>
    <property type="match status" value="1"/>
</dbReference>
<reference evidence="2 3" key="1">
    <citation type="journal article" date="2017" name="Mol. Biol. Evol.">
        <title>The 4-celled Tetrabaena socialis nuclear genome reveals the essential components for genetic control of cell number at the origin of multicellularity in the volvocine lineage.</title>
        <authorList>
            <person name="Featherston J."/>
            <person name="Arakaki Y."/>
            <person name="Hanschen E.R."/>
            <person name="Ferris P.J."/>
            <person name="Michod R.E."/>
            <person name="Olson B.J.S.C."/>
            <person name="Nozaki H."/>
            <person name="Durand P.M."/>
        </authorList>
    </citation>
    <scope>NUCLEOTIDE SEQUENCE [LARGE SCALE GENOMIC DNA]</scope>
    <source>
        <strain evidence="2 3">NIES-571</strain>
    </source>
</reference>
<dbReference type="OrthoDB" id="545730at2759"/>
<accession>A0A2J8AEF2</accession>
<feature type="compositionally biased region" description="Low complexity" evidence="1">
    <location>
        <begin position="37"/>
        <end position="51"/>
    </location>
</feature>
<evidence type="ECO:0000313" key="3">
    <source>
        <dbReference type="Proteomes" id="UP000236333"/>
    </source>
</evidence>
<organism evidence="2 3">
    <name type="scientific">Tetrabaena socialis</name>
    <dbReference type="NCBI Taxonomy" id="47790"/>
    <lineage>
        <taxon>Eukaryota</taxon>
        <taxon>Viridiplantae</taxon>
        <taxon>Chlorophyta</taxon>
        <taxon>core chlorophytes</taxon>
        <taxon>Chlorophyceae</taxon>
        <taxon>CS clade</taxon>
        <taxon>Chlamydomonadales</taxon>
        <taxon>Tetrabaenaceae</taxon>
        <taxon>Tetrabaena</taxon>
    </lineage>
</organism>
<evidence type="ECO:0000313" key="2">
    <source>
        <dbReference type="EMBL" id="PNH10893.1"/>
    </source>
</evidence>
<dbReference type="AlphaFoldDB" id="A0A2J8AEF2"/>
<proteinExistence type="predicted"/>
<keyword evidence="3" id="KW-1185">Reference proteome</keyword>
<dbReference type="PANTHER" id="PTHR22545">
    <property type="entry name" value="CENTROSOMAL PROTEIN OF 95 KDA"/>
    <property type="match status" value="1"/>
</dbReference>
<comment type="caution">
    <text evidence="2">The sequence shown here is derived from an EMBL/GenBank/DDBJ whole genome shotgun (WGS) entry which is preliminary data.</text>
</comment>
<gene>
    <name evidence="2" type="ORF">TSOC_002385</name>
</gene>
<dbReference type="EMBL" id="PGGS01000044">
    <property type="protein sequence ID" value="PNH10893.1"/>
    <property type="molecule type" value="Genomic_DNA"/>
</dbReference>
<feature type="region of interest" description="Disordered" evidence="1">
    <location>
        <begin position="108"/>
        <end position="131"/>
    </location>
</feature>
<dbReference type="Proteomes" id="UP000236333">
    <property type="component" value="Unassembled WGS sequence"/>
</dbReference>
<dbReference type="GO" id="GO:0000922">
    <property type="term" value="C:spindle pole"/>
    <property type="evidence" value="ECO:0007669"/>
    <property type="project" value="InterPro"/>
</dbReference>
<evidence type="ECO:0000256" key="1">
    <source>
        <dbReference type="SAM" id="MobiDB-lite"/>
    </source>
</evidence>
<name>A0A2J8AEF2_9CHLO</name>
<dbReference type="InterPro" id="IPR026619">
    <property type="entry name" value="CEP95"/>
</dbReference>
<sequence>MQQHQAFLRRARSALAADRSSAPVLARAAGMAGPGSGAMSETSSAARSRPGGARRKGGPGLVGGARLRGLPGSSTEPGMTRQGHKLLQRTAAAYGAAGASAAALAAGARGADDGERDDDTSRGSDAGGLGGGLRMAAKPGMHLSADLAGQLRYVYGLTAEDPKQQAARSAVQRFAVHDEGQRTALRRQLVERLSGARARRESALRLTADRLREQSQEHSKRVEQLRLQHLAATWQAKQRGAQMRRSLEAEAALREVFLQVLEGEKEVLLAERRAATEAAPFPRYKDALRKTEQQYLELFSTLETGIASERQQRVRAHREAQQAQRHSRQVAAAVASDRMQELLGRIARDEQVLLQRRSIATQPQSRQELVGQIRRLLGLP</sequence>
<feature type="region of interest" description="Disordered" evidence="1">
    <location>
        <begin position="16"/>
        <end position="81"/>
    </location>
</feature>